<dbReference type="Pfam" id="PF03738">
    <property type="entry name" value="GSP_synth"/>
    <property type="match status" value="1"/>
</dbReference>
<name>A0A9D2UFT5_9MICC</name>
<organism evidence="7 8">
    <name type="scientific">Candidatus Rothia avistercoris</name>
    <dbReference type="NCBI Taxonomy" id="2840479"/>
    <lineage>
        <taxon>Bacteria</taxon>
        <taxon>Bacillati</taxon>
        <taxon>Actinomycetota</taxon>
        <taxon>Actinomycetes</taxon>
        <taxon>Micrococcales</taxon>
        <taxon>Micrococcaceae</taxon>
        <taxon>Rothia</taxon>
    </lineage>
</organism>
<evidence type="ECO:0000259" key="6">
    <source>
        <dbReference type="Pfam" id="PF03738"/>
    </source>
</evidence>
<dbReference type="GO" id="GO:0046872">
    <property type="term" value="F:metal ion binding"/>
    <property type="evidence" value="ECO:0007669"/>
    <property type="project" value="UniProtKB-KW"/>
</dbReference>
<comment type="caution">
    <text evidence="7">The sequence shown here is derived from an EMBL/GenBank/DDBJ whole genome shotgun (WGS) entry which is preliminary data.</text>
</comment>
<accession>A0A9D2UFT5</accession>
<keyword evidence="1" id="KW-0436">Ligase</keyword>
<evidence type="ECO:0000256" key="4">
    <source>
        <dbReference type="ARBA" id="ARBA00022840"/>
    </source>
</evidence>
<evidence type="ECO:0000256" key="1">
    <source>
        <dbReference type="ARBA" id="ARBA00022598"/>
    </source>
</evidence>
<reference evidence="7" key="1">
    <citation type="journal article" date="2021" name="PeerJ">
        <title>Extensive microbial diversity within the chicken gut microbiome revealed by metagenomics and culture.</title>
        <authorList>
            <person name="Gilroy R."/>
            <person name="Ravi A."/>
            <person name="Getino M."/>
            <person name="Pursley I."/>
            <person name="Horton D.L."/>
            <person name="Alikhan N.F."/>
            <person name="Baker D."/>
            <person name="Gharbi K."/>
            <person name="Hall N."/>
            <person name="Watson M."/>
            <person name="Adriaenssens E.M."/>
            <person name="Foster-Nyarko E."/>
            <person name="Jarju S."/>
            <person name="Secka A."/>
            <person name="Antonio M."/>
            <person name="Oren A."/>
            <person name="Chaudhuri R.R."/>
            <person name="La Ragione R."/>
            <person name="Hildebrand F."/>
            <person name="Pallen M.J."/>
        </authorList>
    </citation>
    <scope>NUCLEOTIDE SEQUENCE</scope>
    <source>
        <strain evidence="7">ChiHjej10B9-4811</strain>
    </source>
</reference>
<evidence type="ECO:0000313" key="8">
    <source>
        <dbReference type="Proteomes" id="UP000823908"/>
    </source>
</evidence>
<reference evidence="7" key="2">
    <citation type="submission" date="2021-04" db="EMBL/GenBank/DDBJ databases">
        <authorList>
            <person name="Gilroy R."/>
        </authorList>
    </citation>
    <scope>NUCLEOTIDE SEQUENCE</scope>
    <source>
        <strain evidence="7">ChiHjej10B9-4811</strain>
    </source>
</reference>
<protein>
    <submittedName>
        <fullName evidence="7">Glutathionylspermidine synthase family protein</fullName>
    </submittedName>
</protein>
<dbReference type="Gene3D" id="3.30.1490.330">
    <property type="match status" value="1"/>
</dbReference>
<dbReference type="InterPro" id="IPR005494">
    <property type="entry name" value="GSPS_pre-ATP-grasp-like_dom"/>
</dbReference>
<feature type="domain" description="Glutathionylspermidine synthase pre-ATP-grasp-like" evidence="6">
    <location>
        <begin position="13"/>
        <end position="402"/>
    </location>
</feature>
<dbReference type="GO" id="GO:0005524">
    <property type="term" value="F:ATP binding"/>
    <property type="evidence" value="ECO:0007669"/>
    <property type="project" value="UniProtKB-KW"/>
</dbReference>
<evidence type="ECO:0000256" key="3">
    <source>
        <dbReference type="ARBA" id="ARBA00022741"/>
    </source>
</evidence>
<sequence>MRRLSFPLGRHNWEQTIAAEGLVYSLEGPDDTDHYWNEFAAYEFTVAEALWLQEQVEEAHRMCVAAIDHIIAGPLKYKLGLSDAALKLAIDSWRWHEYDFYGRFDFVYNPETHALKILEYNADTPTGLVEAAVSQSTWFSDQRLDLRGFKEWNDLGNAFVARWAQIRQRVKHPVLHLACVNEDIDELGEDIENLKVVAHAAHMAGWETHIMRIDDLYWDADRRIWLDHHDRQVHNLFKLYPWEDMVEDTYGQVLFDGGYAAMENWFEPAWKMFLSNKVLMVALWELYPGHPLLLPASLSPNHGFTNWVKKPIFGREGDGIVVNAPTHGVQVAHTDGYMTETAADHEYIYQQYVQPPNFTGDAGEPNYPIIGAWVVGGRSVGFGVRESDGAITDGYCRFVPTVLK</sequence>
<keyword evidence="4" id="KW-0067">ATP-binding</keyword>
<dbReference type="InterPro" id="IPR016185">
    <property type="entry name" value="PreATP-grasp_dom_sf"/>
</dbReference>
<dbReference type="GO" id="GO:0016874">
    <property type="term" value="F:ligase activity"/>
    <property type="evidence" value="ECO:0007669"/>
    <property type="project" value="UniProtKB-KW"/>
</dbReference>
<keyword evidence="2" id="KW-0479">Metal-binding</keyword>
<dbReference type="AlphaFoldDB" id="A0A9D2UFT5"/>
<dbReference type="Proteomes" id="UP000823908">
    <property type="component" value="Unassembled WGS sequence"/>
</dbReference>
<gene>
    <name evidence="7" type="ORF">H9908_07260</name>
</gene>
<evidence type="ECO:0000256" key="2">
    <source>
        <dbReference type="ARBA" id="ARBA00022723"/>
    </source>
</evidence>
<dbReference type="EMBL" id="DWUS01000164">
    <property type="protein sequence ID" value="HJD51645.1"/>
    <property type="molecule type" value="Genomic_DNA"/>
</dbReference>
<proteinExistence type="predicted"/>
<evidence type="ECO:0000256" key="5">
    <source>
        <dbReference type="ARBA" id="ARBA00022842"/>
    </source>
</evidence>
<evidence type="ECO:0000313" key="7">
    <source>
        <dbReference type="EMBL" id="HJD51645.1"/>
    </source>
</evidence>
<dbReference type="SUPFAM" id="SSF52440">
    <property type="entry name" value="PreATP-grasp domain"/>
    <property type="match status" value="1"/>
</dbReference>
<keyword evidence="3" id="KW-0547">Nucleotide-binding</keyword>
<keyword evidence="5" id="KW-0460">Magnesium</keyword>
<dbReference type="SUPFAM" id="SSF56059">
    <property type="entry name" value="Glutathione synthetase ATP-binding domain-like"/>
    <property type="match status" value="1"/>
</dbReference>